<proteinExistence type="inferred from homology"/>
<keyword evidence="2" id="KW-0472">Membrane</keyword>
<evidence type="ECO:0000313" key="5">
    <source>
        <dbReference type="Proteomes" id="UP001153709"/>
    </source>
</evidence>
<dbReference type="EMBL" id="OU898277">
    <property type="protein sequence ID" value="CAG9829191.1"/>
    <property type="molecule type" value="Genomic_DNA"/>
</dbReference>
<dbReference type="Proteomes" id="UP001153709">
    <property type="component" value="Chromosome 2"/>
</dbReference>
<protein>
    <recommendedName>
        <fullName evidence="3">Ionotropic glutamate receptor C-terminal domain-containing protein</fullName>
    </recommendedName>
</protein>
<keyword evidence="2" id="KW-0812">Transmembrane</keyword>
<evidence type="ECO:0000256" key="1">
    <source>
        <dbReference type="ARBA" id="ARBA00008685"/>
    </source>
</evidence>
<keyword evidence="5" id="KW-1185">Reference proteome</keyword>
<dbReference type="SUPFAM" id="SSF53850">
    <property type="entry name" value="Periplasmic binding protein-like II"/>
    <property type="match status" value="1"/>
</dbReference>
<keyword evidence="2" id="KW-1133">Transmembrane helix</keyword>
<dbReference type="GO" id="GO:0016020">
    <property type="term" value="C:membrane"/>
    <property type="evidence" value="ECO:0007669"/>
    <property type="project" value="InterPro"/>
</dbReference>
<feature type="transmembrane region" description="Helical" evidence="2">
    <location>
        <begin position="60"/>
        <end position="82"/>
    </location>
</feature>
<dbReference type="Pfam" id="PF00060">
    <property type="entry name" value="Lig_chan"/>
    <property type="match status" value="1"/>
</dbReference>
<dbReference type="InterPro" id="IPR001320">
    <property type="entry name" value="Iontro_rcpt_C"/>
</dbReference>
<dbReference type="AlphaFoldDB" id="A0A9N9SW73"/>
<evidence type="ECO:0000313" key="4">
    <source>
        <dbReference type="EMBL" id="CAG9829191.1"/>
    </source>
</evidence>
<comment type="similarity">
    <text evidence="1">Belongs to the glutamate-gated ion channel (TC 1.A.10.1) family.</text>
</comment>
<dbReference type="Gene3D" id="1.10.287.70">
    <property type="match status" value="1"/>
</dbReference>
<organism evidence="4 5">
    <name type="scientific">Diabrotica balteata</name>
    <name type="common">Banded cucumber beetle</name>
    <dbReference type="NCBI Taxonomy" id="107213"/>
    <lineage>
        <taxon>Eukaryota</taxon>
        <taxon>Metazoa</taxon>
        <taxon>Ecdysozoa</taxon>
        <taxon>Arthropoda</taxon>
        <taxon>Hexapoda</taxon>
        <taxon>Insecta</taxon>
        <taxon>Pterygota</taxon>
        <taxon>Neoptera</taxon>
        <taxon>Endopterygota</taxon>
        <taxon>Coleoptera</taxon>
        <taxon>Polyphaga</taxon>
        <taxon>Cucujiformia</taxon>
        <taxon>Chrysomeloidea</taxon>
        <taxon>Chrysomelidae</taxon>
        <taxon>Galerucinae</taxon>
        <taxon>Diabroticina</taxon>
        <taxon>Diabroticites</taxon>
        <taxon>Diabrotica</taxon>
    </lineage>
</organism>
<dbReference type="GO" id="GO:0015276">
    <property type="term" value="F:ligand-gated monoatomic ion channel activity"/>
    <property type="evidence" value="ECO:0007669"/>
    <property type="project" value="InterPro"/>
</dbReference>
<name>A0A9N9SW73_DIABA</name>
<accession>A0A9N9SW73</accession>
<reference evidence="4" key="1">
    <citation type="submission" date="2022-01" db="EMBL/GenBank/DDBJ databases">
        <authorList>
            <person name="King R."/>
        </authorList>
    </citation>
    <scope>NUCLEOTIDE SEQUENCE</scope>
</reference>
<feature type="domain" description="Ionotropic glutamate receptor C-terminal" evidence="3">
    <location>
        <begin position="8"/>
        <end position="186"/>
    </location>
</feature>
<dbReference type="OrthoDB" id="6117597at2759"/>
<sequence>MAYLIALWEVNDPVFKEIDHNNQVEQLQPRILDSLIMQIGILTEQGAEAEPKSVSGRITFVFALIAVMFLFTAYSANIVALLQSTTDSTNTIEGLFDSKMDLGVQNDSFIENMFKLSTDPLVKVAYEKIFTKEKQKSMSLEEGVAKIRNGFFAFQTDPSSAYKEIAKTFDEGEKCSLMETYQTSRDWNLKIASYNAFTPKNQNVLDKEQTLQVQLFWIAMRLTLYMV</sequence>
<evidence type="ECO:0000256" key="2">
    <source>
        <dbReference type="SAM" id="Phobius"/>
    </source>
</evidence>
<gene>
    <name evidence="4" type="ORF">DIABBA_LOCUS3038</name>
</gene>
<evidence type="ECO:0000259" key="3">
    <source>
        <dbReference type="Pfam" id="PF00060"/>
    </source>
</evidence>